<comment type="caution">
    <text evidence="1">The sequence shown here is derived from an EMBL/GenBank/DDBJ whole genome shotgun (WGS) entry which is preliminary data.</text>
</comment>
<reference evidence="1 2" key="1">
    <citation type="journal article" date="2024" name="G3 (Bethesda)">
        <title>Genome assembly of Hibiscus sabdariffa L. provides insights into metabolisms of medicinal natural products.</title>
        <authorList>
            <person name="Kim T."/>
        </authorList>
    </citation>
    <scope>NUCLEOTIDE SEQUENCE [LARGE SCALE GENOMIC DNA]</scope>
    <source>
        <strain evidence="1">TK-2024</strain>
        <tissue evidence="1">Old leaves</tissue>
    </source>
</reference>
<organism evidence="1 2">
    <name type="scientific">Hibiscus sabdariffa</name>
    <name type="common">roselle</name>
    <dbReference type="NCBI Taxonomy" id="183260"/>
    <lineage>
        <taxon>Eukaryota</taxon>
        <taxon>Viridiplantae</taxon>
        <taxon>Streptophyta</taxon>
        <taxon>Embryophyta</taxon>
        <taxon>Tracheophyta</taxon>
        <taxon>Spermatophyta</taxon>
        <taxon>Magnoliopsida</taxon>
        <taxon>eudicotyledons</taxon>
        <taxon>Gunneridae</taxon>
        <taxon>Pentapetalae</taxon>
        <taxon>rosids</taxon>
        <taxon>malvids</taxon>
        <taxon>Malvales</taxon>
        <taxon>Malvaceae</taxon>
        <taxon>Malvoideae</taxon>
        <taxon>Hibiscus</taxon>
    </lineage>
</organism>
<evidence type="ECO:0000313" key="1">
    <source>
        <dbReference type="EMBL" id="KAK8482408.1"/>
    </source>
</evidence>
<sequence length="123" mass="13746">MRLAPLSCCPRPCDTSPLARSEHWQLWFPPLPIHLGVHRFPCASTCFYVVVACLSSGLLLCVRPAPSADPWVHVHRCVTCSTLGAHAQWLVRTPSRFTGRSARALSWPLRLPRNLVAWLLSLP</sequence>
<accession>A0ABR1ZP02</accession>
<protein>
    <submittedName>
        <fullName evidence="1">Uncharacterized protein</fullName>
    </submittedName>
</protein>
<evidence type="ECO:0000313" key="2">
    <source>
        <dbReference type="Proteomes" id="UP001396334"/>
    </source>
</evidence>
<proteinExistence type="predicted"/>
<keyword evidence="2" id="KW-1185">Reference proteome</keyword>
<dbReference type="EMBL" id="JBBPBN010000782">
    <property type="protein sequence ID" value="KAK8482408.1"/>
    <property type="molecule type" value="Genomic_DNA"/>
</dbReference>
<name>A0ABR1ZP02_9ROSI</name>
<dbReference type="Proteomes" id="UP001396334">
    <property type="component" value="Unassembled WGS sequence"/>
</dbReference>
<gene>
    <name evidence="1" type="ORF">V6N11_038004</name>
</gene>